<keyword evidence="4" id="KW-0812">Transmembrane</keyword>
<reference evidence="5 6" key="1">
    <citation type="submission" date="2021-04" db="EMBL/GenBank/DDBJ databases">
        <authorList>
            <person name="Bliznina A."/>
        </authorList>
    </citation>
    <scope>NUCLEOTIDE SEQUENCE [LARGE SCALE GENOMIC DNA]</scope>
</reference>
<dbReference type="SMART" id="SM00369">
    <property type="entry name" value="LRR_TYP"/>
    <property type="match status" value="6"/>
</dbReference>
<dbReference type="InterPro" id="IPR003591">
    <property type="entry name" value="Leu-rich_rpt_typical-subtyp"/>
</dbReference>
<dbReference type="InterPro" id="IPR001611">
    <property type="entry name" value="Leu-rich_rpt"/>
</dbReference>
<dbReference type="Gene3D" id="3.80.10.10">
    <property type="entry name" value="Ribonuclease Inhibitor"/>
    <property type="match status" value="3"/>
</dbReference>
<dbReference type="PROSITE" id="PS51450">
    <property type="entry name" value="LRR"/>
    <property type="match status" value="1"/>
</dbReference>
<evidence type="ECO:0000256" key="2">
    <source>
        <dbReference type="ARBA" id="ARBA00022737"/>
    </source>
</evidence>
<feature type="transmembrane region" description="Helical" evidence="4">
    <location>
        <begin position="300"/>
        <end position="319"/>
    </location>
</feature>
<sequence length="458" mass="51855">MTTWKQPDVMDDRDYTHIYLNDNRLKNITSIQPSDKLRSIQASENQIEESFSLSDLLPFPNLEYLTLSNNAVSGLKPLGIPHTKLAAIDFSKNSIKLLKNGTFEGLVGLRWMNLAHNSIESFDKVFLDTPRVTFLNMSHNALESLEPGVFDGLGSLTTLDLESNSLKKLQARSFSTLTLLKSLNLRNNRIAHIDSNAFDGLKMLELVDLRGNWLSHIDPKVFLPLPIGMKNQIRLEENPFECSCELRHMVSYATRYPLRFTSAHKLSCTVSQDGEHIEKVLFRLQSSEICDWLGELRNMIIAPLAVLLTIFVGIIVFFCRRSSKYAQSQVTEVTRAYDVDSIGTFSDLKGDFSDNTHSTQVPQIPSFHRPIQLPASLMPQPEPIQKPSLCTPIDIAPTKAVISRPKLRPQPSAKSRSRVAERTKRHNSRRARRYSSSSDSSFDSDRSSQFSDSSYDYR</sequence>
<organism evidence="5 6">
    <name type="scientific">Oikopleura dioica</name>
    <name type="common">Tunicate</name>
    <dbReference type="NCBI Taxonomy" id="34765"/>
    <lineage>
        <taxon>Eukaryota</taxon>
        <taxon>Metazoa</taxon>
        <taxon>Chordata</taxon>
        <taxon>Tunicata</taxon>
        <taxon>Appendicularia</taxon>
        <taxon>Copelata</taxon>
        <taxon>Oikopleuridae</taxon>
        <taxon>Oikopleura</taxon>
    </lineage>
</organism>
<protein>
    <submittedName>
        <fullName evidence="5">Oidioi.mRNA.OKI2018_I69.chr2.g6230.t1.cds</fullName>
    </submittedName>
</protein>
<name>A0ABN7T2B9_OIKDI</name>
<evidence type="ECO:0000313" key="5">
    <source>
        <dbReference type="EMBL" id="CAG5111965.1"/>
    </source>
</evidence>
<gene>
    <name evidence="5" type="ORF">OKIOD_LOCUS14995</name>
</gene>
<feature type="compositionally biased region" description="Low complexity" evidence="3">
    <location>
        <begin position="434"/>
        <end position="458"/>
    </location>
</feature>
<keyword evidence="2" id="KW-0677">Repeat</keyword>
<keyword evidence="4" id="KW-0472">Membrane</keyword>
<evidence type="ECO:0000256" key="4">
    <source>
        <dbReference type="SAM" id="Phobius"/>
    </source>
</evidence>
<evidence type="ECO:0000256" key="3">
    <source>
        <dbReference type="SAM" id="MobiDB-lite"/>
    </source>
</evidence>
<dbReference type="Proteomes" id="UP001158576">
    <property type="component" value="Chromosome 2"/>
</dbReference>
<feature type="compositionally biased region" description="Basic residues" evidence="3">
    <location>
        <begin position="423"/>
        <end position="433"/>
    </location>
</feature>
<keyword evidence="6" id="KW-1185">Reference proteome</keyword>
<dbReference type="EMBL" id="OU015567">
    <property type="protein sequence ID" value="CAG5111965.1"/>
    <property type="molecule type" value="Genomic_DNA"/>
</dbReference>
<evidence type="ECO:0000313" key="6">
    <source>
        <dbReference type="Proteomes" id="UP001158576"/>
    </source>
</evidence>
<dbReference type="SUPFAM" id="SSF52058">
    <property type="entry name" value="L domain-like"/>
    <property type="match status" value="1"/>
</dbReference>
<dbReference type="InterPro" id="IPR032675">
    <property type="entry name" value="LRR_dom_sf"/>
</dbReference>
<accession>A0ABN7T2B9</accession>
<proteinExistence type="predicted"/>
<dbReference type="PANTHER" id="PTHR24366">
    <property type="entry name" value="IG(IMMUNOGLOBULIN) AND LRR(LEUCINE RICH REPEAT) DOMAINS"/>
    <property type="match status" value="1"/>
</dbReference>
<dbReference type="Pfam" id="PF13855">
    <property type="entry name" value="LRR_8"/>
    <property type="match status" value="2"/>
</dbReference>
<evidence type="ECO:0000256" key="1">
    <source>
        <dbReference type="ARBA" id="ARBA00022614"/>
    </source>
</evidence>
<feature type="region of interest" description="Disordered" evidence="3">
    <location>
        <begin position="400"/>
        <end position="458"/>
    </location>
</feature>
<keyword evidence="4" id="KW-1133">Transmembrane helix</keyword>
<keyword evidence="1" id="KW-0433">Leucine-rich repeat</keyword>
<dbReference type="PANTHER" id="PTHR24366:SF96">
    <property type="entry name" value="LEUCINE RICH REPEAT CONTAINING 53"/>
    <property type="match status" value="1"/>
</dbReference>